<dbReference type="PANTHER" id="PTHR46401:SF2">
    <property type="entry name" value="GLYCOSYLTRANSFERASE WBBK-RELATED"/>
    <property type="match status" value="1"/>
</dbReference>
<evidence type="ECO:0000259" key="3">
    <source>
        <dbReference type="Pfam" id="PF13439"/>
    </source>
</evidence>
<feature type="domain" description="Glycosyl transferase family 1" evidence="2">
    <location>
        <begin position="172"/>
        <end position="333"/>
    </location>
</feature>
<dbReference type="Gene3D" id="3.40.50.2000">
    <property type="entry name" value="Glycogen Phosphorylase B"/>
    <property type="match status" value="2"/>
</dbReference>
<dbReference type="InterPro" id="IPR001296">
    <property type="entry name" value="Glyco_trans_1"/>
</dbReference>
<comment type="caution">
    <text evidence="4">The sequence shown here is derived from an EMBL/GenBank/DDBJ whole genome shotgun (WGS) entry which is preliminary data.</text>
</comment>
<dbReference type="Pfam" id="PF13439">
    <property type="entry name" value="Glyco_transf_4"/>
    <property type="match status" value="1"/>
</dbReference>
<dbReference type="EMBL" id="LBRB01000005">
    <property type="protein sequence ID" value="KKP88975.1"/>
    <property type="molecule type" value="Genomic_DNA"/>
</dbReference>
<accession>A0A0G0FND6</accession>
<evidence type="ECO:0000313" key="4">
    <source>
        <dbReference type="EMBL" id="KKP88975.1"/>
    </source>
</evidence>
<evidence type="ECO:0000259" key="2">
    <source>
        <dbReference type="Pfam" id="PF00534"/>
    </source>
</evidence>
<dbReference type="InterPro" id="IPR028098">
    <property type="entry name" value="Glyco_trans_4-like_N"/>
</dbReference>
<sequence length="359" mass="41039">MKIAIDGREANGSDGKARYIREIIKGLSRCLPDDFQITILAKSPLEFEINSKIEFCQLPKTRYPFSTNIWLRKKLKREKYDLFFAPTGFLPVIFSPVKTVVAIHDLAVYREDTQPKLKTKLIEKMLLPWTVKKSTAIIVPSKSTKNDILCRFGQYLAQKINLTQYAMGDEFINLKLKREKFILSVSTLEPRKNFITLLRAYQILPEDLKNQHRLKIAGNLGWNNHEFEEELRKANLHNQIDLLGRVEDNKLIELYNQTALFVYPSLFEGFGLPILEAMSCGAPVITSANSSLPEAGGDGALYLKNPRDKEELAQKIAMVLADTKLQEKLSDASLKQAKKFSWDKTVTETIALFRRVAER</sequence>
<feature type="domain" description="Glycosyltransferase subfamily 4-like N-terminal" evidence="3">
    <location>
        <begin position="15"/>
        <end position="153"/>
    </location>
</feature>
<name>A0A0G0FND6_9BACT</name>
<dbReference type="FunFam" id="3.40.50.2000:FF:000119">
    <property type="entry name" value="Glycosyl transferase group 1"/>
    <property type="match status" value="1"/>
</dbReference>
<keyword evidence="1 4" id="KW-0808">Transferase</keyword>
<dbReference type="Pfam" id="PF00534">
    <property type="entry name" value="Glycos_transf_1"/>
    <property type="match status" value="1"/>
</dbReference>
<evidence type="ECO:0000313" key="5">
    <source>
        <dbReference type="Proteomes" id="UP000034316"/>
    </source>
</evidence>
<dbReference type="Proteomes" id="UP000034316">
    <property type="component" value="Unassembled WGS sequence"/>
</dbReference>
<evidence type="ECO:0000256" key="1">
    <source>
        <dbReference type="ARBA" id="ARBA00022679"/>
    </source>
</evidence>
<dbReference type="AlphaFoldDB" id="A0A0G0FND6"/>
<dbReference type="CDD" id="cd03809">
    <property type="entry name" value="GT4_MtfB-like"/>
    <property type="match status" value="1"/>
</dbReference>
<protein>
    <submittedName>
        <fullName evidence="4">Glycosyl transferase, group 1</fullName>
    </submittedName>
</protein>
<dbReference type="SUPFAM" id="SSF53756">
    <property type="entry name" value="UDP-Glycosyltransferase/glycogen phosphorylase"/>
    <property type="match status" value="1"/>
</dbReference>
<proteinExistence type="predicted"/>
<dbReference type="PANTHER" id="PTHR46401">
    <property type="entry name" value="GLYCOSYLTRANSFERASE WBBK-RELATED"/>
    <property type="match status" value="1"/>
</dbReference>
<reference evidence="4 5" key="1">
    <citation type="journal article" date="2015" name="Nature">
        <title>rRNA introns, odd ribosomes, and small enigmatic genomes across a large radiation of phyla.</title>
        <authorList>
            <person name="Brown C.T."/>
            <person name="Hug L.A."/>
            <person name="Thomas B.C."/>
            <person name="Sharon I."/>
            <person name="Castelle C.J."/>
            <person name="Singh A."/>
            <person name="Wilkins M.J."/>
            <person name="Williams K.H."/>
            <person name="Banfield J.F."/>
        </authorList>
    </citation>
    <scope>NUCLEOTIDE SEQUENCE [LARGE SCALE GENOMIC DNA]</scope>
</reference>
<dbReference type="STRING" id="1618333.UR93_C0005G0031"/>
<organism evidence="4 5">
    <name type="scientific">Berkelbacteria bacterium GW2011_GWA2_35_9</name>
    <dbReference type="NCBI Taxonomy" id="1618333"/>
    <lineage>
        <taxon>Bacteria</taxon>
        <taxon>Candidatus Berkelbacteria</taxon>
    </lineage>
</organism>
<dbReference type="GO" id="GO:0016757">
    <property type="term" value="F:glycosyltransferase activity"/>
    <property type="evidence" value="ECO:0007669"/>
    <property type="project" value="InterPro"/>
</dbReference>
<gene>
    <name evidence="4" type="ORF">UR93_C0005G0031</name>
</gene>